<dbReference type="Gene3D" id="2.160.20.80">
    <property type="entry name" value="E3 ubiquitin-protein ligase SopA"/>
    <property type="match status" value="1"/>
</dbReference>
<dbReference type="PANTHER" id="PTHR14136:SF17">
    <property type="entry name" value="BTB_POZ DOMAIN-CONTAINING PROTEIN KCTD9"/>
    <property type="match status" value="1"/>
</dbReference>
<protein>
    <submittedName>
        <fullName evidence="1">Pentapeptide repeat-containing protein</fullName>
    </submittedName>
</protein>
<comment type="caution">
    <text evidence="1">The sequence shown here is derived from an EMBL/GenBank/DDBJ whole genome shotgun (WGS) entry which is preliminary data.</text>
</comment>
<dbReference type="EMBL" id="JAGTPG010000002">
    <property type="protein sequence ID" value="MBR8641738.1"/>
    <property type="molecule type" value="Genomic_DNA"/>
</dbReference>
<dbReference type="InterPro" id="IPR051082">
    <property type="entry name" value="Pentapeptide-BTB/POZ_domain"/>
</dbReference>
<gene>
    <name evidence="1" type="ORF">KEF29_26410</name>
</gene>
<dbReference type="Pfam" id="PF13599">
    <property type="entry name" value="Pentapeptide_4"/>
    <property type="match status" value="1"/>
</dbReference>
<evidence type="ECO:0000313" key="2">
    <source>
        <dbReference type="Proteomes" id="UP000682308"/>
    </source>
</evidence>
<sequence length="239" mass="26871">MRDSERDHNTVVEVLSAFIREHARKEDAVVNGAEGEGGGDGGGRRERLVGDLQAAMEVLGRRPDRQELEDEGGLERVNLTKVDLRGVELYCHTLKHVDMRDARLDGAQFYMVDFFGAQLQDSCFNGADFCWADLSVCDLSGSDLRNTRLHGAKIKHSTLRRVDFSGADMSEVLLENSDLTEANLEAVNFLSIDQVLMARIFRSTKLPVEMCQDARVEARIEECEAERLAWLESRRQAQP</sequence>
<dbReference type="InterPro" id="IPR001646">
    <property type="entry name" value="5peptide_repeat"/>
</dbReference>
<dbReference type="SUPFAM" id="SSF141571">
    <property type="entry name" value="Pentapeptide repeat-like"/>
    <property type="match status" value="1"/>
</dbReference>
<name>A0A941FC62_9ACTN</name>
<proteinExistence type="predicted"/>
<reference evidence="1 2" key="1">
    <citation type="submission" date="2021-04" db="EMBL/GenBank/DDBJ databases">
        <title>Characterization of the biosynthetic gene cluster of new lipopeptides with antitumor activity in the genome of the marine Streptomyces PHM034.</title>
        <authorList>
            <person name="Ceniceros A."/>
            <person name="Canedo L."/>
            <person name="Mendez C."/>
            <person name="Olano C."/>
            <person name="Schleissner C."/>
            <person name="Cuevas C."/>
            <person name="De La Calle F."/>
            <person name="Salas J.A."/>
        </authorList>
    </citation>
    <scope>NUCLEOTIDE SEQUENCE [LARGE SCALE GENOMIC DNA]</scope>
    <source>
        <strain evidence="1 2">PHM034</strain>
    </source>
</reference>
<dbReference type="AlphaFoldDB" id="A0A941FC62"/>
<organism evidence="1 2">
    <name type="scientific">Streptomyces tuirus</name>
    <dbReference type="NCBI Taxonomy" id="68278"/>
    <lineage>
        <taxon>Bacteria</taxon>
        <taxon>Bacillati</taxon>
        <taxon>Actinomycetota</taxon>
        <taxon>Actinomycetes</taxon>
        <taxon>Kitasatosporales</taxon>
        <taxon>Streptomycetaceae</taxon>
        <taxon>Streptomyces</taxon>
    </lineage>
</organism>
<dbReference type="Proteomes" id="UP000682308">
    <property type="component" value="Unassembled WGS sequence"/>
</dbReference>
<keyword evidence="2" id="KW-1185">Reference proteome</keyword>
<accession>A0A941FC62</accession>
<dbReference type="PANTHER" id="PTHR14136">
    <property type="entry name" value="BTB_POZ DOMAIN-CONTAINING PROTEIN KCTD9"/>
    <property type="match status" value="1"/>
</dbReference>
<evidence type="ECO:0000313" key="1">
    <source>
        <dbReference type="EMBL" id="MBR8641738.1"/>
    </source>
</evidence>